<evidence type="ECO:0000259" key="7">
    <source>
        <dbReference type="PROSITE" id="PS50850"/>
    </source>
</evidence>
<feature type="compositionally biased region" description="Low complexity" evidence="5">
    <location>
        <begin position="1"/>
        <end position="16"/>
    </location>
</feature>
<dbReference type="InterPro" id="IPR005829">
    <property type="entry name" value="Sugar_transporter_CS"/>
</dbReference>
<gene>
    <name evidence="8" type="ORF">IWZ03DRAFT_177185</name>
</gene>
<organism evidence="8 9">
    <name type="scientific">Phyllosticta citriasiana</name>
    <dbReference type="NCBI Taxonomy" id="595635"/>
    <lineage>
        <taxon>Eukaryota</taxon>
        <taxon>Fungi</taxon>
        <taxon>Dikarya</taxon>
        <taxon>Ascomycota</taxon>
        <taxon>Pezizomycotina</taxon>
        <taxon>Dothideomycetes</taxon>
        <taxon>Dothideomycetes incertae sedis</taxon>
        <taxon>Botryosphaeriales</taxon>
        <taxon>Phyllostictaceae</taxon>
        <taxon>Phyllosticta</taxon>
    </lineage>
</organism>
<keyword evidence="4 6" id="KW-0472">Membrane</keyword>
<keyword evidence="9" id="KW-1185">Reference proteome</keyword>
<feature type="transmembrane region" description="Helical" evidence="6">
    <location>
        <begin position="160"/>
        <end position="180"/>
    </location>
</feature>
<protein>
    <submittedName>
        <fullName evidence="8">MFS transporter</fullName>
    </submittedName>
</protein>
<feature type="transmembrane region" description="Helical" evidence="6">
    <location>
        <begin position="358"/>
        <end position="378"/>
    </location>
</feature>
<dbReference type="PROSITE" id="PS00216">
    <property type="entry name" value="SUGAR_TRANSPORT_1"/>
    <property type="match status" value="1"/>
</dbReference>
<evidence type="ECO:0000256" key="5">
    <source>
        <dbReference type="SAM" id="MobiDB-lite"/>
    </source>
</evidence>
<sequence>MMSPDPSSSSSSVAHSPIDEEKRPPRGQSDATFAPINPEDRDDRASLQPVQSHRSYAASDGYTHWDEEGAAPGTRSRSRSARGQATDPGKEFEVTWDTLPNSEASKSVQNPRNMSLARRWLIVIIVSTSSLCVAATSSLYTSTYQHLEQRFHTSREVATLGLSLFVAGLGVGPMILSPLSEFYGRRAVYLGSYTFFLIWVIPSAVAPNMATILVSRFLDGFSGSAFLSVAGGTVGDCFARHELSAPMMIYTASPFIGPELGPLVGGFINQYSNFRWTFYVMLIWIGVQLCLITLFVPETYHPALLRRKARKLRQETGNDAWIAPIEQMDKSIPKTVLWSCIRPFQLLIFEPMCLSLDILSAILLGILYLFFGAFPLVFENNHGFSLSQVGLAFLGLFVGMVLGIMSDPLWRRNYARLVRQREEHGGEPGGSEPEYRLPPTIYGAIVVPVALFGFAWTTYSSVHWIVPIIFSTFFGIGVIWVYSGVFTFLVDCYPLYAASALAANSFARSSFAAAFPLFGVQMYNNLGYQWATSMLAFLALAMAPFPYFFYRYGKRLRGNSRFASA</sequence>
<proteinExistence type="predicted"/>
<feature type="transmembrane region" description="Helical" evidence="6">
    <location>
        <begin position="530"/>
        <end position="550"/>
    </location>
</feature>
<keyword evidence="2 6" id="KW-0812">Transmembrane</keyword>
<reference evidence="8 9" key="1">
    <citation type="submission" date="2024-04" db="EMBL/GenBank/DDBJ databases">
        <title>Phyllosticta paracitricarpa is synonymous to the EU quarantine fungus P. citricarpa based on phylogenomic analyses.</title>
        <authorList>
            <consortium name="Lawrence Berkeley National Laboratory"/>
            <person name="Van Ingen-Buijs V.A."/>
            <person name="Van Westerhoven A.C."/>
            <person name="Haridas S."/>
            <person name="Skiadas P."/>
            <person name="Martin F."/>
            <person name="Groenewald J.Z."/>
            <person name="Crous P.W."/>
            <person name="Seidl M.F."/>
        </authorList>
    </citation>
    <scope>NUCLEOTIDE SEQUENCE [LARGE SCALE GENOMIC DNA]</scope>
    <source>
        <strain evidence="8 9">CBS 123371</strain>
    </source>
</reference>
<feature type="transmembrane region" description="Helical" evidence="6">
    <location>
        <begin position="390"/>
        <end position="410"/>
    </location>
</feature>
<dbReference type="InterPro" id="IPR011701">
    <property type="entry name" value="MFS"/>
</dbReference>
<dbReference type="InterPro" id="IPR036259">
    <property type="entry name" value="MFS_trans_sf"/>
</dbReference>
<feature type="domain" description="Major facilitator superfamily (MFS) profile" evidence="7">
    <location>
        <begin position="122"/>
        <end position="554"/>
    </location>
</feature>
<keyword evidence="3 6" id="KW-1133">Transmembrane helix</keyword>
<feature type="transmembrane region" description="Helical" evidence="6">
    <location>
        <begin position="465"/>
        <end position="489"/>
    </location>
</feature>
<evidence type="ECO:0000256" key="1">
    <source>
        <dbReference type="ARBA" id="ARBA00004141"/>
    </source>
</evidence>
<feature type="transmembrane region" description="Helical" evidence="6">
    <location>
        <begin position="441"/>
        <end position="459"/>
    </location>
</feature>
<dbReference type="SUPFAM" id="SSF103473">
    <property type="entry name" value="MFS general substrate transporter"/>
    <property type="match status" value="1"/>
</dbReference>
<dbReference type="PROSITE" id="PS50850">
    <property type="entry name" value="MFS"/>
    <property type="match status" value="1"/>
</dbReference>
<feature type="transmembrane region" description="Helical" evidence="6">
    <location>
        <begin position="187"/>
        <end position="206"/>
    </location>
</feature>
<feature type="transmembrane region" description="Helical" evidence="6">
    <location>
        <begin position="276"/>
        <end position="297"/>
    </location>
</feature>
<comment type="subcellular location">
    <subcellularLocation>
        <location evidence="1">Membrane</location>
        <topology evidence="1">Multi-pass membrane protein</topology>
    </subcellularLocation>
</comment>
<evidence type="ECO:0000256" key="3">
    <source>
        <dbReference type="ARBA" id="ARBA00022989"/>
    </source>
</evidence>
<accession>A0ABR1KQM4</accession>
<dbReference type="PANTHER" id="PTHR23502">
    <property type="entry name" value="MAJOR FACILITATOR SUPERFAMILY"/>
    <property type="match status" value="1"/>
</dbReference>
<dbReference type="Proteomes" id="UP001363622">
    <property type="component" value="Unassembled WGS sequence"/>
</dbReference>
<evidence type="ECO:0000256" key="4">
    <source>
        <dbReference type="ARBA" id="ARBA00023136"/>
    </source>
</evidence>
<feature type="region of interest" description="Disordered" evidence="5">
    <location>
        <begin position="1"/>
        <end position="107"/>
    </location>
</feature>
<dbReference type="InterPro" id="IPR020846">
    <property type="entry name" value="MFS_dom"/>
</dbReference>
<evidence type="ECO:0000256" key="6">
    <source>
        <dbReference type="SAM" id="Phobius"/>
    </source>
</evidence>
<dbReference type="PANTHER" id="PTHR23502:SF7">
    <property type="entry name" value="DRUG_PROTON ANTIPORTER YHK8-RELATED"/>
    <property type="match status" value="1"/>
</dbReference>
<feature type="transmembrane region" description="Helical" evidence="6">
    <location>
        <begin position="120"/>
        <end position="140"/>
    </location>
</feature>
<dbReference type="Gene3D" id="1.20.1250.20">
    <property type="entry name" value="MFS general substrate transporter like domains"/>
    <property type="match status" value="1"/>
</dbReference>
<evidence type="ECO:0000256" key="2">
    <source>
        <dbReference type="ARBA" id="ARBA00022692"/>
    </source>
</evidence>
<name>A0ABR1KQM4_9PEZI</name>
<dbReference type="EMBL" id="JBBPHU010000005">
    <property type="protein sequence ID" value="KAK7517680.1"/>
    <property type="molecule type" value="Genomic_DNA"/>
</dbReference>
<evidence type="ECO:0000313" key="8">
    <source>
        <dbReference type="EMBL" id="KAK7517680.1"/>
    </source>
</evidence>
<dbReference type="Pfam" id="PF07690">
    <property type="entry name" value="MFS_1"/>
    <property type="match status" value="1"/>
</dbReference>
<dbReference type="CDD" id="cd17323">
    <property type="entry name" value="MFS_Tpo1_MDR_like"/>
    <property type="match status" value="1"/>
</dbReference>
<evidence type="ECO:0000313" key="9">
    <source>
        <dbReference type="Proteomes" id="UP001363622"/>
    </source>
</evidence>
<comment type="caution">
    <text evidence="8">The sequence shown here is derived from an EMBL/GenBank/DDBJ whole genome shotgun (WGS) entry which is preliminary data.</text>
</comment>
<feature type="compositionally biased region" description="Polar residues" evidence="5">
    <location>
        <begin position="98"/>
        <end position="107"/>
    </location>
</feature>